<evidence type="ECO:0000256" key="2">
    <source>
        <dbReference type="PROSITE-ProRule" id="PRU00335"/>
    </source>
</evidence>
<feature type="DNA-binding region" description="H-T-H motif" evidence="2">
    <location>
        <begin position="49"/>
        <end position="68"/>
    </location>
</feature>
<dbReference type="InterPro" id="IPR050624">
    <property type="entry name" value="HTH-type_Tx_Regulator"/>
</dbReference>
<keyword evidence="5" id="KW-1185">Reference proteome</keyword>
<dbReference type="Pfam" id="PF00440">
    <property type="entry name" value="TetR_N"/>
    <property type="match status" value="1"/>
</dbReference>
<organism evidence="4 5">
    <name type="scientific">Arcanobacterium haemolyticum (strain ATCC 9345 / DSM 20595 / CCM 5947 / CCUG 17215 / LMG 16163 / NBRC 15585 / NCTC 8452 / 11018)</name>
    <dbReference type="NCBI Taxonomy" id="644284"/>
    <lineage>
        <taxon>Bacteria</taxon>
        <taxon>Bacillati</taxon>
        <taxon>Actinomycetota</taxon>
        <taxon>Actinomycetes</taxon>
        <taxon>Actinomycetales</taxon>
        <taxon>Actinomycetaceae</taxon>
        <taxon>Arcanobacterium</taxon>
    </lineage>
</organism>
<dbReference type="HOGENOM" id="CLU_069356_15_11_11"/>
<dbReference type="STRING" id="644284.Arch_0017"/>
<gene>
    <name evidence="4" type="ordered locus">Arch_0017</name>
</gene>
<dbReference type="Proteomes" id="UP000000376">
    <property type="component" value="Chromosome"/>
</dbReference>
<dbReference type="PANTHER" id="PTHR43479:SF11">
    <property type="entry name" value="ACREF_ENVCD OPERON REPRESSOR-RELATED"/>
    <property type="match status" value="1"/>
</dbReference>
<dbReference type="InterPro" id="IPR009057">
    <property type="entry name" value="Homeodomain-like_sf"/>
</dbReference>
<dbReference type="Gene3D" id="1.10.357.10">
    <property type="entry name" value="Tetracycline Repressor, domain 2"/>
    <property type="match status" value="1"/>
</dbReference>
<dbReference type="PANTHER" id="PTHR43479">
    <property type="entry name" value="ACREF/ENVCD OPERON REPRESSOR-RELATED"/>
    <property type="match status" value="1"/>
</dbReference>
<dbReference type="EMBL" id="CP002045">
    <property type="protein sequence ID" value="ADH91785.1"/>
    <property type="molecule type" value="Genomic_DNA"/>
</dbReference>
<dbReference type="PROSITE" id="PS50977">
    <property type="entry name" value="HTH_TETR_2"/>
    <property type="match status" value="1"/>
</dbReference>
<evidence type="ECO:0000313" key="4">
    <source>
        <dbReference type="EMBL" id="ADH91785.1"/>
    </source>
</evidence>
<dbReference type="SUPFAM" id="SSF46689">
    <property type="entry name" value="Homeodomain-like"/>
    <property type="match status" value="1"/>
</dbReference>
<accession>D7BLI6</accession>
<dbReference type="InterPro" id="IPR001647">
    <property type="entry name" value="HTH_TetR"/>
</dbReference>
<reference evidence="4 5" key="1">
    <citation type="journal article" date="2010" name="Stand. Genomic Sci.">
        <title>Complete genome sequence of Arcanobacterium haemolyticum type strain (11018).</title>
        <authorList>
            <person name="Yasawong M."/>
            <person name="Teshima H."/>
            <person name="Lapidus A."/>
            <person name="Nolan M."/>
            <person name="Lucas S."/>
            <person name="Glavina Del Rio T."/>
            <person name="Tice H."/>
            <person name="Cheng J."/>
            <person name="Bruce D."/>
            <person name="Detter C."/>
            <person name="Tapia R."/>
            <person name="Han C."/>
            <person name="Goodwin L."/>
            <person name="Pitluck S."/>
            <person name="Liolios K."/>
            <person name="Ivanova N."/>
            <person name="Mavromatis K."/>
            <person name="Mikhailova N."/>
            <person name="Pati A."/>
            <person name="Chen A."/>
            <person name="Palaniappan K."/>
            <person name="Land M."/>
            <person name="Hauser L."/>
            <person name="Chang Y."/>
            <person name="Jeffries C."/>
            <person name="Rohde M."/>
            <person name="Sikorski J."/>
            <person name="Pukall R."/>
            <person name="Goker M."/>
            <person name="Woyke T."/>
            <person name="Bristow J."/>
            <person name="Eisen J."/>
            <person name="Markowitz V."/>
            <person name="Hugenholtz P."/>
            <person name="Kyrpides N."/>
            <person name="Klenk H."/>
        </authorList>
    </citation>
    <scope>NUCLEOTIDE SEQUENCE [LARGE SCALE GENOMIC DNA]</scope>
    <source>
        <strain evidence="5">ATCC 9345 / DSM 20595 / CCUG 17215 / LMG 16163 / NBRC 15585 / NCTC 8452 / 11018</strain>
    </source>
</reference>
<evidence type="ECO:0000256" key="1">
    <source>
        <dbReference type="ARBA" id="ARBA00023125"/>
    </source>
</evidence>
<name>D7BLI6_ARCHD</name>
<sequence length="235" mass="26095">MEIHTRSLRRQTITKLAATPLSPRRKRTRTKLLDAGSVLIIEKGILGTSVGDICERADFSRGAFYSNFADMDHFIQTLADNQWASIMIAMNKTFSSEDIASARETSEDATITAVGKLAQRILDALPLSRDFYLLAMELTIYLARSEDKDTPLREGANAFKEELGHALEVNIAAIGREYILPLDDTTELILAAAERSMNLALSEGKTNLTEYLVRVLPQLLVRLTRPITPTSEPQA</sequence>
<dbReference type="GO" id="GO:0003677">
    <property type="term" value="F:DNA binding"/>
    <property type="evidence" value="ECO:0007669"/>
    <property type="project" value="UniProtKB-UniRule"/>
</dbReference>
<dbReference type="KEGG" id="ahe:Arch_0017"/>
<dbReference type="eggNOG" id="COG1309">
    <property type="taxonomic scope" value="Bacteria"/>
</dbReference>
<feature type="domain" description="HTH tetR-type" evidence="3">
    <location>
        <begin position="26"/>
        <end position="86"/>
    </location>
</feature>
<dbReference type="RefSeq" id="WP_013169283.1">
    <property type="nucleotide sequence ID" value="NC_014218.1"/>
</dbReference>
<dbReference type="OrthoDB" id="7252896at2"/>
<evidence type="ECO:0000313" key="5">
    <source>
        <dbReference type="Proteomes" id="UP000000376"/>
    </source>
</evidence>
<evidence type="ECO:0000259" key="3">
    <source>
        <dbReference type="PROSITE" id="PS50977"/>
    </source>
</evidence>
<dbReference type="AlphaFoldDB" id="D7BLI6"/>
<keyword evidence="1 2" id="KW-0238">DNA-binding</keyword>
<proteinExistence type="predicted"/>
<protein>
    <submittedName>
        <fullName evidence="4">Transcriptional regulator, TetR family</fullName>
    </submittedName>
</protein>